<dbReference type="SUPFAM" id="SSF56801">
    <property type="entry name" value="Acetyl-CoA synthetase-like"/>
    <property type="match status" value="1"/>
</dbReference>
<dbReference type="PANTHER" id="PTHR43767">
    <property type="entry name" value="LONG-CHAIN-FATTY-ACID--COA LIGASE"/>
    <property type="match status" value="1"/>
</dbReference>
<dbReference type="InterPro" id="IPR020845">
    <property type="entry name" value="AMP-binding_CS"/>
</dbReference>
<dbReference type="InterPro" id="IPR000873">
    <property type="entry name" value="AMP-dep_synth/lig_dom"/>
</dbReference>
<gene>
    <name evidence="4" type="ORF">SAMN05216191_101183</name>
</gene>
<evidence type="ECO:0000313" key="5">
    <source>
        <dbReference type="Proteomes" id="UP000182783"/>
    </source>
</evidence>
<dbReference type="CDD" id="cd04433">
    <property type="entry name" value="AFD_class_I"/>
    <property type="match status" value="1"/>
</dbReference>
<dbReference type="Gene3D" id="3.30.300.30">
    <property type="match status" value="1"/>
</dbReference>
<dbReference type="GO" id="GO:0016877">
    <property type="term" value="F:ligase activity, forming carbon-sulfur bonds"/>
    <property type="evidence" value="ECO:0007669"/>
    <property type="project" value="UniProtKB-ARBA"/>
</dbReference>
<dbReference type="InterPro" id="IPR050237">
    <property type="entry name" value="ATP-dep_AMP-bd_enzyme"/>
</dbReference>
<dbReference type="PROSITE" id="PS00455">
    <property type="entry name" value="AMP_BINDING"/>
    <property type="match status" value="1"/>
</dbReference>
<feature type="region of interest" description="Disordered" evidence="1">
    <location>
        <begin position="492"/>
        <end position="516"/>
    </location>
</feature>
<feature type="domain" description="AMP-dependent synthetase/ligase" evidence="2">
    <location>
        <begin position="30"/>
        <end position="368"/>
    </location>
</feature>
<dbReference type="InterPro" id="IPR045851">
    <property type="entry name" value="AMP-bd_C_sf"/>
</dbReference>
<sequence length="516" mass="56552">MPMSRMNRLFPDLNSFKDSLLQWGSWTGDYTWLCDNSTRVSQRLHELGITRYMNVVMMMRNSPAMLSAILGALACDGVVVPLYHNTPARSFEFIIHETQPFAVIFDRSCIDKEVLTLLRNKGHAVLCIDFSEGSGQLAIEEIASPAGSLAPRLMDEDVCEILFTSGSTGTPKGVLLTEDNVKHCATSVHTYLELQSTDKVLLTKPLAHSSGMNSELFAALSVGASIVIEPEVLVLSRLIRVIRNYGVTVFFTVPTLLELIRKAGLLPRFRETELRIIHFYGAPAGQSLIQALISEIPQAEIIYGYGISEAASRVTYIKTRELGLLTGSSGKPIAGVQVDIQRPDGTSAEAGETGEVAIAGPTLMKGYLSETTAAPFRAGWLLTGDIGWLDNDGYLFLCGRKDDMIIKAGLNIYPTEIEEVLLEHDDVHLALVKEESDHLGGSRIAAYIEACSGRILSTADLVRHCRLRLDHRKVPAAFYFVDKLERGLTGKINRKGSGGNGEEIRPARSLEVNQGD</sequence>
<dbReference type="Pfam" id="PF00501">
    <property type="entry name" value="AMP-binding"/>
    <property type="match status" value="1"/>
</dbReference>
<evidence type="ECO:0000259" key="3">
    <source>
        <dbReference type="Pfam" id="PF13193"/>
    </source>
</evidence>
<evidence type="ECO:0000256" key="1">
    <source>
        <dbReference type="SAM" id="MobiDB-lite"/>
    </source>
</evidence>
<dbReference type="PANTHER" id="PTHR43767:SF10">
    <property type="entry name" value="SURFACTIN SYNTHASE SUBUNIT 1"/>
    <property type="match status" value="1"/>
</dbReference>
<name>A0A1G9G2V3_9BACL</name>
<evidence type="ECO:0000313" key="4">
    <source>
        <dbReference type="EMBL" id="SDK94593.1"/>
    </source>
</evidence>
<feature type="domain" description="AMP-binding enzyme C-terminal" evidence="3">
    <location>
        <begin position="416"/>
        <end position="491"/>
    </location>
</feature>
<proteinExistence type="predicted"/>
<accession>A0A1G9G2V3</accession>
<dbReference type="AlphaFoldDB" id="A0A1G9G2V3"/>
<dbReference type="InterPro" id="IPR025110">
    <property type="entry name" value="AMP-bd_C"/>
</dbReference>
<dbReference type="Pfam" id="PF13193">
    <property type="entry name" value="AMP-binding_C"/>
    <property type="match status" value="1"/>
</dbReference>
<protein>
    <submittedName>
        <fullName evidence="4">Long-chain acyl-CoA synthetase</fullName>
    </submittedName>
</protein>
<reference evidence="4 5" key="1">
    <citation type="submission" date="2016-10" db="EMBL/GenBank/DDBJ databases">
        <authorList>
            <person name="de Groot N.N."/>
        </authorList>
    </citation>
    <scope>NUCLEOTIDE SEQUENCE [LARGE SCALE GENOMIC DNA]</scope>
    <source>
        <strain evidence="4 5">CGMCC 1.10239</strain>
    </source>
</reference>
<dbReference type="EMBL" id="FNGM01000001">
    <property type="protein sequence ID" value="SDK94593.1"/>
    <property type="molecule type" value="Genomic_DNA"/>
</dbReference>
<dbReference type="Proteomes" id="UP000182783">
    <property type="component" value="Unassembled WGS sequence"/>
</dbReference>
<organism evidence="4 5">
    <name type="scientific">Paenibacillus jilunlii</name>
    <dbReference type="NCBI Taxonomy" id="682956"/>
    <lineage>
        <taxon>Bacteria</taxon>
        <taxon>Bacillati</taxon>
        <taxon>Bacillota</taxon>
        <taxon>Bacilli</taxon>
        <taxon>Bacillales</taxon>
        <taxon>Paenibacillaceae</taxon>
        <taxon>Paenibacillus</taxon>
    </lineage>
</organism>
<dbReference type="OrthoDB" id="9757771at2"/>
<dbReference type="InterPro" id="IPR042099">
    <property type="entry name" value="ANL_N_sf"/>
</dbReference>
<evidence type="ECO:0000259" key="2">
    <source>
        <dbReference type="Pfam" id="PF00501"/>
    </source>
</evidence>
<dbReference type="Gene3D" id="3.40.50.12780">
    <property type="entry name" value="N-terminal domain of ligase-like"/>
    <property type="match status" value="1"/>
</dbReference>